<gene>
    <name evidence="1" type="ORF">Cco03nite_73380</name>
</gene>
<dbReference type="InterPro" id="IPR016024">
    <property type="entry name" value="ARM-type_fold"/>
</dbReference>
<comment type="caution">
    <text evidence="1">The sequence shown here is derived from an EMBL/GenBank/DDBJ whole genome shotgun (WGS) entry which is preliminary data.</text>
</comment>
<dbReference type="AlphaFoldDB" id="A0A8J3PBR1"/>
<reference evidence="1 2" key="1">
    <citation type="submission" date="2021-01" db="EMBL/GenBank/DDBJ databases">
        <title>Whole genome shotgun sequence of Catellatospora coxensis NBRC 107359.</title>
        <authorList>
            <person name="Komaki H."/>
            <person name="Tamura T."/>
        </authorList>
    </citation>
    <scope>NUCLEOTIDE SEQUENCE [LARGE SCALE GENOMIC DNA]</scope>
    <source>
        <strain evidence="1 2">NBRC 107359</strain>
    </source>
</reference>
<dbReference type="InterPro" id="IPR011989">
    <property type="entry name" value="ARM-like"/>
</dbReference>
<dbReference type="RefSeq" id="WP_203698602.1">
    <property type="nucleotide sequence ID" value="NZ_BAAALC010000085.1"/>
</dbReference>
<organism evidence="1 2">
    <name type="scientific">Catellatospora coxensis</name>
    <dbReference type="NCBI Taxonomy" id="310354"/>
    <lineage>
        <taxon>Bacteria</taxon>
        <taxon>Bacillati</taxon>
        <taxon>Actinomycetota</taxon>
        <taxon>Actinomycetes</taxon>
        <taxon>Micromonosporales</taxon>
        <taxon>Micromonosporaceae</taxon>
        <taxon>Catellatospora</taxon>
    </lineage>
</organism>
<keyword evidence="2" id="KW-1185">Reference proteome</keyword>
<evidence type="ECO:0000313" key="2">
    <source>
        <dbReference type="Proteomes" id="UP000630887"/>
    </source>
</evidence>
<name>A0A8J3PBR1_9ACTN</name>
<dbReference type="SUPFAM" id="SSF48371">
    <property type="entry name" value="ARM repeat"/>
    <property type="match status" value="2"/>
</dbReference>
<protein>
    <recommendedName>
        <fullName evidence="3">HEAT repeat protein</fullName>
    </recommendedName>
</protein>
<evidence type="ECO:0000313" key="1">
    <source>
        <dbReference type="EMBL" id="GIG10638.1"/>
    </source>
</evidence>
<proteinExistence type="predicted"/>
<evidence type="ECO:0008006" key="3">
    <source>
        <dbReference type="Google" id="ProtNLM"/>
    </source>
</evidence>
<dbReference type="Proteomes" id="UP000630887">
    <property type="component" value="Unassembled WGS sequence"/>
</dbReference>
<sequence>MLAGLDEIDWSAYWGAYGPCTEAPDILRAMADQDPQTADEGRVEFYSSIWHQGTVYPVTVVAVPFLVELATTPGVRDRDMLLVTLGELTDPEQSNGDDQPAVREAIAARSSTLVPQLADPDPEIRAAAAYTVARCGPQHLRTLHGRWAVESDSAVRAVLLLGIAHHEGAACAELLCTAATTEAHPLPAAAALAYAKAGLPLPAEAVVPVAASFSAKEWRSPWAGGDPLRETLSRLDGVSAEALAGTMLADGGSSTGRVRLAKALQSRFRAKRSAPAALMPYLRELLADRTETVVAAAVDAAVHAGPAAAAVADELARIAGDGLAAVPQPHGDPFSKRTTGGLAAYPEPANTALSVLVRLGDRRWRDPALAAWEAGHWLSADALLDEYVPEFDPVALDGVRRRISRLLAAQVPGNPIIDAVMSVVGWGPAAAPAVPELIAALPVATAAAPLALAATGAATPEVVAALRQAGDTRAGHALWRLTGDPGPLVAAAARMLDHSTPCVLDYELKLVADLGPAAVSLVPRLRPALTGTAEHTMPEQLAAALVVWRATGDPAAVLPTVEAALRVGDPSARWHARQAARLAADLAPAAADLIPLLRAALDAEQALVDTARALWRHGVDPAELVAPLLTAAADPHGGSAAVALLVEMGATAAVPGLTELAERDERVVCAGTWTDTVWADERLRGQLRAAVSALS</sequence>
<dbReference type="Gene3D" id="1.25.10.10">
    <property type="entry name" value="Leucine-rich Repeat Variant"/>
    <property type="match status" value="1"/>
</dbReference>
<dbReference type="EMBL" id="BONI01000095">
    <property type="protein sequence ID" value="GIG10638.1"/>
    <property type="molecule type" value="Genomic_DNA"/>
</dbReference>
<accession>A0A8J3PBR1</accession>